<accession>A0A3E3DFG7</accession>
<dbReference type="OrthoDB" id="1923126at2"/>
<comment type="caution">
    <text evidence="1">The sequence shown here is derived from an EMBL/GenBank/DDBJ whole genome shotgun (WGS) entry which is preliminary data.</text>
</comment>
<sequence length="87" mass="9299">MFHSPAPDEGRGLSYTPCLLTKPVLRLWLHATQSQPCFPAASNALALSGCNGIFTATPTERITHYTLQAKSCAKGQAPLETPDNKTG</sequence>
<name>A0A3E3DFG7_9FIRM</name>
<evidence type="ECO:0000313" key="1">
    <source>
        <dbReference type="EMBL" id="RGD68003.1"/>
    </source>
</evidence>
<proteinExistence type="predicted"/>
<reference evidence="1 2" key="1">
    <citation type="submission" date="2018-08" db="EMBL/GenBank/DDBJ databases">
        <title>A genome reference for cultivated species of the human gut microbiota.</title>
        <authorList>
            <person name="Zou Y."/>
            <person name="Xue W."/>
            <person name="Luo G."/>
        </authorList>
    </citation>
    <scope>NUCLEOTIDE SEQUENCE [LARGE SCALE GENOMIC DNA]</scope>
    <source>
        <strain evidence="1 2">AF19-13AC</strain>
    </source>
</reference>
<dbReference type="AlphaFoldDB" id="A0A3E3DFG7"/>
<dbReference type="EMBL" id="QTJW01000020">
    <property type="protein sequence ID" value="RGD68003.1"/>
    <property type="molecule type" value="Genomic_DNA"/>
</dbReference>
<protein>
    <submittedName>
        <fullName evidence="1">Uncharacterized protein</fullName>
    </submittedName>
</protein>
<dbReference type="Proteomes" id="UP000261023">
    <property type="component" value="Unassembled WGS sequence"/>
</dbReference>
<evidence type="ECO:0000313" key="2">
    <source>
        <dbReference type="Proteomes" id="UP000261023"/>
    </source>
</evidence>
<organism evidence="1 2">
    <name type="scientific">Hungatella hathewayi</name>
    <dbReference type="NCBI Taxonomy" id="154046"/>
    <lineage>
        <taxon>Bacteria</taxon>
        <taxon>Bacillati</taxon>
        <taxon>Bacillota</taxon>
        <taxon>Clostridia</taxon>
        <taxon>Lachnospirales</taxon>
        <taxon>Lachnospiraceae</taxon>
        <taxon>Hungatella</taxon>
    </lineage>
</organism>
<gene>
    <name evidence="1" type="ORF">DWX31_24875</name>
</gene>